<dbReference type="PANTHER" id="PTHR30055">
    <property type="entry name" value="HTH-TYPE TRANSCRIPTIONAL REGULATOR RUTR"/>
    <property type="match status" value="1"/>
</dbReference>
<dbReference type="InterPro" id="IPR023772">
    <property type="entry name" value="DNA-bd_HTH_TetR-type_CS"/>
</dbReference>
<comment type="caution">
    <text evidence="3">The sequence shown here is derived from an EMBL/GenBank/DDBJ whole genome shotgun (WGS) entry which is preliminary data.</text>
</comment>
<dbReference type="GO" id="GO:0003700">
    <property type="term" value="F:DNA-binding transcription factor activity"/>
    <property type="evidence" value="ECO:0007669"/>
    <property type="project" value="TreeGrafter"/>
</dbReference>
<dbReference type="InterPro" id="IPR001647">
    <property type="entry name" value="HTH_TetR"/>
</dbReference>
<dbReference type="GO" id="GO:0000976">
    <property type="term" value="F:transcription cis-regulatory region binding"/>
    <property type="evidence" value="ECO:0007669"/>
    <property type="project" value="TreeGrafter"/>
</dbReference>
<dbReference type="InterPro" id="IPR036271">
    <property type="entry name" value="Tet_transcr_reg_TetR-rel_C_sf"/>
</dbReference>
<evidence type="ECO:0000256" key="1">
    <source>
        <dbReference type="ARBA" id="ARBA00023125"/>
    </source>
</evidence>
<dbReference type="AlphaFoldDB" id="A0A0W8FPY8"/>
<feature type="domain" description="HTH tetR-type" evidence="2">
    <location>
        <begin position="1"/>
        <end position="54"/>
    </location>
</feature>
<reference evidence="3" key="1">
    <citation type="journal article" date="2015" name="Proc. Natl. Acad. Sci. U.S.A.">
        <title>Networks of energetic and metabolic interactions define dynamics in microbial communities.</title>
        <authorList>
            <person name="Embree M."/>
            <person name="Liu J.K."/>
            <person name="Al-Bassam M.M."/>
            <person name="Zengler K."/>
        </authorList>
    </citation>
    <scope>NUCLEOTIDE SEQUENCE</scope>
</reference>
<sequence length="208" mass="23984">MEAAGKIFAEEGYSKATVRDICREAGANIAAINYHFGDKKGLYLTVLKHYQEIAFQTRPPNLGIKETQKPEEKLRAYIRSFLTRIMDDGHPAWFGRLLAREFTQPTWAFDILVEETIRPSFQLLTEIIAAILEKNSKERKVRLCSMSIVGQCLYFRHSHPVISRLFPGEVFGARQIDELTEHITLFSLRGLLKEKNKKNLQVKTCKKR</sequence>
<dbReference type="Gene3D" id="1.10.357.10">
    <property type="entry name" value="Tetracycline Repressor, domain 2"/>
    <property type="match status" value="1"/>
</dbReference>
<dbReference type="SUPFAM" id="SSF48498">
    <property type="entry name" value="Tetracyclin repressor-like, C-terminal domain"/>
    <property type="match status" value="1"/>
</dbReference>
<accession>A0A0W8FPY8</accession>
<name>A0A0W8FPY8_9ZZZZ</name>
<dbReference type="InterPro" id="IPR015292">
    <property type="entry name" value="Tscrpt_reg_YbiH_C"/>
</dbReference>
<organism evidence="3">
    <name type="scientific">hydrocarbon metagenome</name>
    <dbReference type="NCBI Taxonomy" id="938273"/>
    <lineage>
        <taxon>unclassified sequences</taxon>
        <taxon>metagenomes</taxon>
        <taxon>ecological metagenomes</taxon>
    </lineage>
</organism>
<dbReference type="InterPro" id="IPR050109">
    <property type="entry name" value="HTH-type_TetR-like_transc_reg"/>
</dbReference>
<proteinExistence type="predicted"/>
<protein>
    <submittedName>
        <fullName evidence="3">Transcriptional regulator, tetr family</fullName>
    </submittedName>
</protein>
<dbReference type="Pfam" id="PF00440">
    <property type="entry name" value="TetR_N"/>
    <property type="match status" value="1"/>
</dbReference>
<dbReference type="PROSITE" id="PS01081">
    <property type="entry name" value="HTH_TETR_1"/>
    <property type="match status" value="1"/>
</dbReference>
<keyword evidence="1" id="KW-0238">DNA-binding</keyword>
<evidence type="ECO:0000259" key="2">
    <source>
        <dbReference type="PROSITE" id="PS50977"/>
    </source>
</evidence>
<gene>
    <name evidence="3" type="ORF">ASZ90_007413</name>
</gene>
<dbReference type="SUPFAM" id="SSF46689">
    <property type="entry name" value="Homeodomain-like"/>
    <property type="match status" value="1"/>
</dbReference>
<dbReference type="InterPro" id="IPR009057">
    <property type="entry name" value="Homeodomain-like_sf"/>
</dbReference>
<dbReference type="EMBL" id="LNQE01000940">
    <property type="protein sequence ID" value="KUG22802.1"/>
    <property type="molecule type" value="Genomic_DNA"/>
</dbReference>
<dbReference type="PROSITE" id="PS50977">
    <property type="entry name" value="HTH_TETR_2"/>
    <property type="match status" value="1"/>
</dbReference>
<dbReference type="PANTHER" id="PTHR30055:SF226">
    <property type="entry name" value="HTH-TYPE TRANSCRIPTIONAL REGULATOR PKSA"/>
    <property type="match status" value="1"/>
</dbReference>
<evidence type="ECO:0000313" key="3">
    <source>
        <dbReference type="EMBL" id="KUG22802.1"/>
    </source>
</evidence>
<dbReference type="Gene3D" id="1.10.10.60">
    <property type="entry name" value="Homeodomain-like"/>
    <property type="match status" value="1"/>
</dbReference>
<dbReference type="Pfam" id="PF09209">
    <property type="entry name" value="CecR_C"/>
    <property type="match status" value="1"/>
</dbReference>